<dbReference type="STRING" id="1796606.A2G96_31210"/>
<dbReference type="EMBL" id="CP014845">
    <property type="protein sequence ID" value="AMR82191.1"/>
    <property type="molecule type" value="Genomic_DNA"/>
</dbReference>
<dbReference type="Proteomes" id="UP000075238">
    <property type="component" value="Chromosome 2"/>
</dbReference>
<evidence type="ECO:0000313" key="1">
    <source>
        <dbReference type="EMBL" id="AMR82191.1"/>
    </source>
</evidence>
<protein>
    <submittedName>
        <fullName evidence="1">Hydrolase</fullName>
    </submittedName>
</protein>
<organism evidence="1 2">
    <name type="scientific">Cupriavidus nantongensis</name>
    <dbReference type="NCBI Taxonomy" id="1796606"/>
    <lineage>
        <taxon>Bacteria</taxon>
        <taxon>Pseudomonadati</taxon>
        <taxon>Pseudomonadota</taxon>
        <taxon>Betaproteobacteria</taxon>
        <taxon>Burkholderiales</taxon>
        <taxon>Burkholderiaceae</taxon>
        <taxon>Cupriavidus</taxon>
    </lineage>
</organism>
<keyword evidence="2" id="KW-1185">Reference proteome</keyword>
<name>A0A142JVS9_9BURK</name>
<dbReference type="SUPFAM" id="SSF53474">
    <property type="entry name" value="alpha/beta-Hydrolases"/>
    <property type="match status" value="2"/>
</dbReference>
<dbReference type="KEGG" id="cnan:A2G96_31210"/>
<gene>
    <name evidence="1" type="ORF">A2G96_31210</name>
</gene>
<dbReference type="AlphaFoldDB" id="A0A142JVS9"/>
<dbReference type="InterPro" id="IPR029058">
    <property type="entry name" value="AB_hydrolase_fold"/>
</dbReference>
<dbReference type="PANTHER" id="PTHR42886">
    <property type="entry name" value="RE40534P-RELATED"/>
    <property type="match status" value="1"/>
</dbReference>
<accession>A0A142JVS9</accession>
<keyword evidence="1" id="KW-0378">Hydrolase</keyword>
<proteinExistence type="predicted"/>
<sequence>MRRLMFEGCAGWLHEAQGKTGVVLCAPLGHEAMWSHRAWRHLADDLAAAGMPALRFDYPCTGDSAGACDAPHFVGRAAASIVAAAAQLRALAGAERIVLCGLRAGASLAVQAAEAMRSHPAWQGGVAALVLLAPVVNGRAYLRELRALHLNWLNSVGPTETPPPPPAGAIDVLAFRFSADTVRDLEALRLDRGTNCPAPRVLVLDPWPGTASAAGALAQYYTDGGAQVDTAGFTDYADMMQSAEFAGVPAQTWRRLVQWLAPVPVASAPRSAALPAVRPTARRHLPGAAGAASLRVAVDGVVEESVWLNARRQFGILCMPPDAAAAPVAVIFPNTGGNHHVGDGRMFVTLARRLARQGVASLRLDVSALGDSPRAPRSMSIPKIYSPGPRADVSAAVDWMRARGFRCIVLAGVCSGAFLSLHAALANAGVNGLVLANLVKFRWDRADDRNAGRGARSWQGWLSAARRGGNWQRVLQGQVRIAPLAAAMARHAYRHATERVAFRLTRLRGGEDLASATAYARAAMRSLNERGVRTDMLYGSEDMGLDEAQLRFGRDLEALAAFTHITVHRHGCMDHALFLAGGRQVFCDQVVRHVAGTLAAMEAVGEGLPRAAVKVC</sequence>
<dbReference type="GO" id="GO:0016787">
    <property type="term" value="F:hydrolase activity"/>
    <property type="evidence" value="ECO:0007669"/>
    <property type="project" value="UniProtKB-KW"/>
</dbReference>
<dbReference type="PANTHER" id="PTHR42886:SF29">
    <property type="entry name" value="PUMMELIG, ISOFORM A"/>
    <property type="match status" value="1"/>
</dbReference>
<reference evidence="1 2" key="1">
    <citation type="submission" date="2016-03" db="EMBL/GenBank/DDBJ databases">
        <title>Complete genome sequence of a novel chlorpyrifos degrading bacterium, Cupriavidus nantongensis sp. X1.</title>
        <authorList>
            <person name="Fang L."/>
        </authorList>
    </citation>
    <scope>NUCLEOTIDE SEQUENCE [LARGE SCALE GENOMIC DNA]</scope>
    <source>
        <strain evidence="1 2">X1</strain>
    </source>
</reference>
<dbReference type="Gene3D" id="3.40.50.1820">
    <property type="entry name" value="alpha/beta hydrolase"/>
    <property type="match status" value="2"/>
</dbReference>
<evidence type="ECO:0000313" key="2">
    <source>
        <dbReference type="Proteomes" id="UP000075238"/>
    </source>
</evidence>